<comment type="caution">
    <text evidence="1">The sequence shown here is derived from an EMBL/GenBank/DDBJ whole genome shotgun (WGS) entry which is preliminary data.</text>
</comment>
<reference evidence="1 2" key="1">
    <citation type="journal article" date="2021" name="Elife">
        <title>Chloroplast acquisition without the gene transfer in kleptoplastic sea slugs, Plakobranchus ocellatus.</title>
        <authorList>
            <person name="Maeda T."/>
            <person name="Takahashi S."/>
            <person name="Yoshida T."/>
            <person name="Shimamura S."/>
            <person name="Takaki Y."/>
            <person name="Nagai Y."/>
            <person name="Toyoda A."/>
            <person name="Suzuki Y."/>
            <person name="Arimoto A."/>
            <person name="Ishii H."/>
            <person name="Satoh N."/>
            <person name="Nishiyama T."/>
            <person name="Hasebe M."/>
            <person name="Maruyama T."/>
            <person name="Minagawa J."/>
            <person name="Obokata J."/>
            <person name="Shigenobu S."/>
        </authorList>
    </citation>
    <scope>NUCLEOTIDE SEQUENCE [LARGE SCALE GENOMIC DNA]</scope>
</reference>
<proteinExistence type="predicted"/>
<dbReference type="EMBL" id="BLXT01007309">
    <property type="protein sequence ID" value="GFO38203.1"/>
    <property type="molecule type" value="Genomic_DNA"/>
</dbReference>
<protein>
    <submittedName>
        <fullName evidence="1">Uncharacterized protein</fullName>
    </submittedName>
</protein>
<dbReference type="Proteomes" id="UP000735302">
    <property type="component" value="Unassembled WGS sequence"/>
</dbReference>
<name>A0AAV4D204_9GAST</name>
<accession>A0AAV4D204</accession>
<keyword evidence="2" id="KW-1185">Reference proteome</keyword>
<evidence type="ECO:0000313" key="2">
    <source>
        <dbReference type="Proteomes" id="UP000735302"/>
    </source>
</evidence>
<gene>
    <name evidence="1" type="ORF">PoB_006470800</name>
</gene>
<dbReference type="AlphaFoldDB" id="A0AAV4D204"/>
<organism evidence="1 2">
    <name type="scientific">Plakobranchus ocellatus</name>
    <dbReference type="NCBI Taxonomy" id="259542"/>
    <lineage>
        <taxon>Eukaryota</taxon>
        <taxon>Metazoa</taxon>
        <taxon>Spiralia</taxon>
        <taxon>Lophotrochozoa</taxon>
        <taxon>Mollusca</taxon>
        <taxon>Gastropoda</taxon>
        <taxon>Heterobranchia</taxon>
        <taxon>Euthyneura</taxon>
        <taxon>Panpulmonata</taxon>
        <taxon>Sacoglossa</taxon>
        <taxon>Placobranchoidea</taxon>
        <taxon>Plakobranchidae</taxon>
        <taxon>Plakobranchus</taxon>
    </lineage>
</organism>
<evidence type="ECO:0000313" key="1">
    <source>
        <dbReference type="EMBL" id="GFO38203.1"/>
    </source>
</evidence>
<sequence>MDQSVIYNSLDGLTPAAHERNRFVVGTIRRILSGFWNWNHRRLPLKQGNVPGGPNVIKKVKENMQAGFRKVPQELIVHTIRTCCRLIRFIIT</sequence>